<organism evidence="1 2">
    <name type="scientific">Lactuca sativa</name>
    <name type="common">Garden lettuce</name>
    <dbReference type="NCBI Taxonomy" id="4236"/>
    <lineage>
        <taxon>Eukaryota</taxon>
        <taxon>Viridiplantae</taxon>
        <taxon>Streptophyta</taxon>
        <taxon>Embryophyta</taxon>
        <taxon>Tracheophyta</taxon>
        <taxon>Spermatophyta</taxon>
        <taxon>Magnoliopsida</taxon>
        <taxon>eudicotyledons</taxon>
        <taxon>Gunneridae</taxon>
        <taxon>Pentapetalae</taxon>
        <taxon>asterids</taxon>
        <taxon>campanulids</taxon>
        <taxon>Asterales</taxon>
        <taxon>Asteraceae</taxon>
        <taxon>Cichorioideae</taxon>
        <taxon>Cichorieae</taxon>
        <taxon>Lactucinae</taxon>
        <taxon>Lactuca</taxon>
    </lineage>
</organism>
<protein>
    <submittedName>
        <fullName evidence="1">Uncharacterized protein</fullName>
    </submittedName>
</protein>
<proteinExistence type="predicted"/>
<dbReference type="EMBL" id="NBSK02000007">
    <property type="protein sequence ID" value="KAJ0194621.1"/>
    <property type="molecule type" value="Genomic_DNA"/>
</dbReference>
<dbReference type="AlphaFoldDB" id="A0A9R1UXP7"/>
<reference evidence="1 2" key="1">
    <citation type="journal article" date="2017" name="Nat. Commun.">
        <title>Genome assembly with in vitro proximity ligation data and whole-genome triplication in lettuce.</title>
        <authorList>
            <person name="Reyes-Chin-Wo S."/>
            <person name="Wang Z."/>
            <person name="Yang X."/>
            <person name="Kozik A."/>
            <person name="Arikit S."/>
            <person name="Song C."/>
            <person name="Xia L."/>
            <person name="Froenicke L."/>
            <person name="Lavelle D.O."/>
            <person name="Truco M.J."/>
            <person name="Xia R."/>
            <person name="Zhu S."/>
            <person name="Xu C."/>
            <person name="Xu H."/>
            <person name="Xu X."/>
            <person name="Cox K."/>
            <person name="Korf I."/>
            <person name="Meyers B.C."/>
            <person name="Michelmore R.W."/>
        </authorList>
    </citation>
    <scope>NUCLEOTIDE SEQUENCE [LARGE SCALE GENOMIC DNA]</scope>
    <source>
        <strain evidence="2">cv. Salinas</strain>
        <tissue evidence="1">Seedlings</tissue>
    </source>
</reference>
<gene>
    <name evidence="1" type="ORF">LSAT_V11C700369320</name>
</gene>
<comment type="caution">
    <text evidence="1">The sequence shown here is derived from an EMBL/GenBank/DDBJ whole genome shotgun (WGS) entry which is preliminary data.</text>
</comment>
<name>A0A9R1UXP7_LACSA</name>
<sequence length="89" mass="10084">MACNPLILCLSFKDIKVLHVLCDKPFPQLDNLCKIFSNVRATSNMDIDLGEEDVVRETQRNSCVDVERLGDIMEETKQTVTPEILRGNC</sequence>
<accession>A0A9R1UXP7</accession>
<dbReference type="Proteomes" id="UP000235145">
    <property type="component" value="Unassembled WGS sequence"/>
</dbReference>
<evidence type="ECO:0000313" key="2">
    <source>
        <dbReference type="Proteomes" id="UP000235145"/>
    </source>
</evidence>
<evidence type="ECO:0000313" key="1">
    <source>
        <dbReference type="EMBL" id="KAJ0194621.1"/>
    </source>
</evidence>
<keyword evidence="2" id="KW-1185">Reference proteome</keyword>